<dbReference type="SUPFAM" id="SSF46785">
    <property type="entry name" value="Winged helix' DNA-binding domain"/>
    <property type="match status" value="2"/>
</dbReference>
<dbReference type="RefSeq" id="WP_165700641.1">
    <property type="nucleotide sequence ID" value="NZ_CP036265.1"/>
</dbReference>
<evidence type="ECO:0000256" key="4">
    <source>
        <dbReference type="ARBA" id="ARBA00023306"/>
    </source>
</evidence>
<evidence type="ECO:0000256" key="2">
    <source>
        <dbReference type="ARBA" id="ARBA00022618"/>
    </source>
</evidence>
<dbReference type="Pfam" id="PF04079">
    <property type="entry name" value="SMC_ScpB"/>
    <property type="match status" value="1"/>
</dbReference>
<gene>
    <name evidence="6" type="ORF">CA12_17840</name>
</gene>
<accession>A0A517P8J9</accession>
<reference evidence="6 7" key="1">
    <citation type="submission" date="2019-02" db="EMBL/GenBank/DDBJ databases">
        <title>Deep-cultivation of Planctomycetes and their phenomic and genomic characterization uncovers novel biology.</title>
        <authorList>
            <person name="Wiegand S."/>
            <person name="Jogler M."/>
            <person name="Boedeker C."/>
            <person name="Pinto D."/>
            <person name="Vollmers J."/>
            <person name="Rivas-Marin E."/>
            <person name="Kohn T."/>
            <person name="Peeters S.H."/>
            <person name="Heuer A."/>
            <person name="Rast P."/>
            <person name="Oberbeckmann S."/>
            <person name="Bunk B."/>
            <person name="Jeske O."/>
            <person name="Meyerdierks A."/>
            <person name="Storesund J.E."/>
            <person name="Kallscheuer N."/>
            <person name="Luecker S."/>
            <person name="Lage O.M."/>
            <person name="Pohl T."/>
            <person name="Merkel B.J."/>
            <person name="Hornburger P."/>
            <person name="Mueller R.-W."/>
            <person name="Bruemmer F."/>
            <person name="Labrenz M."/>
            <person name="Spormann A.M."/>
            <person name="Op den Camp H."/>
            <person name="Overmann J."/>
            <person name="Amann R."/>
            <person name="Jetten M.S.M."/>
            <person name="Mascher T."/>
            <person name="Medema M.H."/>
            <person name="Devos D.P."/>
            <person name="Kaster A.-K."/>
            <person name="Ovreas L."/>
            <person name="Rohde M."/>
            <person name="Galperin M.Y."/>
            <person name="Jogler C."/>
        </authorList>
    </citation>
    <scope>NUCLEOTIDE SEQUENCE [LARGE SCALE GENOMIC DNA]</scope>
    <source>
        <strain evidence="6 7">CA12</strain>
    </source>
</reference>
<dbReference type="PANTHER" id="PTHR34298:SF2">
    <property type="entry name" value="SEGREGATION AND CONDENSATION PROTEIN B"/>
    <property type="match status" value="1"/>
</dbReference>
<evidence type="ECO:0000313" key="7">
    <source>
        <dbReference type="Proteomes" id="UP000318741"/>
    </source>
</evidence>
<organism evidence="6 7">
    <name type="scientific">Alienimonas californiensis</name>
    <dbReference type="NCBI Taxonomy" id="2527989"/>
    <lineage>
        <taxon>Bacteria</taxon>
        <taxon>Pseudomonadati</taxon>
        <taxon>Planctomycetota</taxon>
        <taxon>Planctomycetia</taxon>
        <taxon>Planctomycetales</taxon>
        <taxon>Planctomycetaceae</taxon>
        <taxon>Alienimonas</taxon>
    </lineage>
</organism>
<keyword evidence="2" id="KW-0132">Cell division</keyword>
<proteinExistence type="predicted"/>
<feature type="region of interest" description="Disordered" evidence="5">
    <location>
        <begin position="1"/>
        <end position="107"/>
    </location>
</feature>
<name>A0A517P8J9_9PLAN</name>
<dbReference type="Gene3D" id="1.10.10.10">
    <property type="entry name" value="Winged helix-like DNA-binding domain superfamily/Winged helix DNA-binding domain"/>
    <property type="match status" value="2"/>
</dbReference>
<dbReference type="AlphaFoldDB" id="A0A517P8J9"/>
<dbReference type="Proteomes" id="UP000318741">
    <property type="component" value="Chromosome"/>
</dbReference>
<protein>
    <recommendedName>
        <fullName evidence="8">Segregation and condensation protein B</fullName>
    </recommendedName>
</protein>
<evidence type="ECO:0000256" key="1">
    <source>
        <dbReference type="ARBA" id="ARBA00022490"/>
    </source>
</evidence>
<dbReference type="KEGG" id="acaf:CA12_17840"/>
<evidence type="ECO:0000256" key="3">
    <source>
        <dbReference type="ARBA" id="ARBA00022829"/>
    </source>
</evidence>
<keyword evidence="1" id="KW-0963">Cytoplasm</keyword>
<dbReference type="InterPro" id="IPR036388">
    <property type="entry name" value="WH-like_DNA-bd_sf"/>
</dbReference>
<dbReference type="PANTHER" id="PTHR34298">
    <property type="entry name" value="SEGREGATION AND CONDENSATION PROTEIN B"/>
    <property type="match status" value="1"/>
</dbReference>
<feature type="compositionally biased region" description="Acidic residues" evidence="5">
    <location>
        <begin position="25"/>
        <end position="52"/>
    </location>
</feature>
<dbReference type="GO" id="GO:0051304">
    <property type="term" value="P:chromosome separation"/>
    <property type="evidence" value="ECO:0007669"/>
    <property type="project" value="InterPro"/>
</dbReference>
<keyword evidence="3" id="KW-0159">Chromosome partition</keyword>
<dbReference type="InterPro" id="IPR005234">
    <property type="entry name" value="ScpB_csome_segregation"/>
</dbReference>
<evidence type="ECO:0000313" key="6">
    <source>
        <dbReference type="EMBL" id="QDT15694.1"/>
    </source>
</evidence>
<dbReference type="EMBL" id="CP036265">
    <property type="protein sequence ID" value="QDT15694.1"/>
    <property type="molecule type" value="Genomic_DNA"/>
</dbReference>
<sequence>MADDPATDDPRLLPFPAGDGGAAADSDDLDEDDLGEPDDDDTLSFGEGEDLETAYRRALAAVDEAGPRLTPEPPAAKRTADDSSDDGAPAEPHAPAASGERSTDPPVRVTPREVVEAALFVGGAGLTAERAGKLLRGTFTDADLAAAVAQLNRRYEAEGRPYRARAGEDGYALRLLPEYEPLRRRLYGLGPREVTLPPDVLETLSVVAYRQPITAANVERTRDKPSGGALRRLVRLGVLRIAKPDPAAEAGKGAGKDAGEKSEPTYATTDRFLDLFGLGSLDDLPVPADLRFK</sequence>
<evidence type="ECO:0008006" key="8">
    <source>
        <dbReference type="Google" id="ProtNLM"/>
    </source>
</evidence>
<keyword evidence="7" id="KW-1185">Reference proteome</keyword>
<dbReference type="InterPro" id="IPR036390">
    <property type="entry name" value="WH_DNA-bd_sf"/>
</dbReference>
<evidence type="ECO:0000256" key="5">
    <source>
        <dbReference type="SAM" id="MobiDB-lite"/>
    </source>
</evidence>
<keyword evidence="4" id="KW-0131">Cell cycle</keyword>
<dbReference type="GO" id="GO:0051301">
    <property type="term" value="P:cell division"/>
    <property type="evidence" value="ECO:0007669"/>
    <property type="project" value="UniProtKB-KW"/>
</dbReference>